<dbReference type="Proteomes" id="UP000479190">
    <property type="component" value="Unassembled WGS sequence"/>
</dbReference>
<accession>A0A6H5J080</accession>
<reference evidence="2 3" key="1">
    <citation type="submission" date="2020-02" db="EMBL/GenBank/DDBJ databases">
        <authorList>
            <person name="Ferguson B K."/>
        </authorList>
    </citation>
    <scope>NUCLEOTIDE SEQUENCE [LARGE SCALE GENOMIC DNA]</scope>
</reference>
<evidence type="ECO:0000256" key="1">
    <source>
        <dbReference type="SAM" id="MobiDB-lite"/>
    </source>
</evidence>
<keyword evidence="3" id="KW-1185">Reference proteome</keyword>
<gene>
    <name evidence="2" type="ORF">TBRA_LOCUS14912</name>
</gene>
<sequence length="671" mass="74962">MYRKRCSFVDQRTMDKQITAHGAGIFVEEKDTYRRERKVLPYSVHARPIISGKRKEVSRTTAAYADVRAYPRVSSSKISQRQHIIFLEKKLCPCAVDMCSYTAAELIYSRIHKLLLFFSLLIPRLSGGADVIQTEGEKEISAASATRLTDRENVDDRSHSESIVLVKHARRAPMSPNKSSRASCCYCPCSNGLPIPPTYTCSGISFVRRKALIARQCNEDEHNDYNDDDDSSTTGAYNNIYIDVCICVCMHLCLYALPYFYPTLRAKRRLCFISKGSCAHRSATDPMEIASTMRMVNSAASDAAAAAAVIAVVLCTTRLSGICCLLASDTRVPPTMRAQRRGRVISSGFLPLSVSIAPASFVSRDPGRLPRQELPTLPATPRNDINVFSNARDSRKLPPFHEIDSRAPRAVSVIIKIQLSREYRDDFIAFDETSSPKINTTLRLSFIFFSSRLVEYTYILRATLAEKEVSVLKEQLASASANDTANVKTEGSNNAQSIDQNQNQDSSTNRRTPNANHEQELQAKDREIPHGRHSWTFSTIFLEIDGTSSSSSNSGCTRVNNNAVYIDCACERLPERDRERDLIGSRSSTSSSSSIPAFIWYATKLFKYYTHELIRTYGSSQPRGISISQARSRPRDMLILPKRGDACTFKNETWSPCPTIHASAPVVFECT</sequence>
<feature type="compositionally biased region" description="Low complexity" evidence="1">
    <location>
        <begin position="492"/>
        <end position="507"/>
    </location>
</feature>
<organism evidence="2 3">
    <name type="scientific">Trichogramma brassicae</name>
    <dbReference type="NCBI Taxonomy" id="86971"/>
    <lineage>
        <taxon>Eukaryota</taxon>
        <taxon>Metazoa</taxon>
        <taxon>Ecdysozoa</taxon>
        <taxon>Arthropoda</taxon>
        <taxon>Hexapoda</taxon>
        <taxon>Insecta</taxon>
        <taxon>Pterygota</taxon>
        <taxon>Neoptera</taxon>
        <taxon>Endopterygota</taxon>
        <taxon>Hymenoptera</taxon>
        <taxon>Apocrita</taxon>
        <taxon>Proctotrupomorpha</taxon>
        <taxon>Chalcidoidea</taxon>
        <taxon>Trichogrammatidae</taxon>
        <taxon>Trichogramma</taxon>
    </lineage>
</organism>
<dbReference type="OrthoDB" id="7447462at2759"/>
<proteinExistence type="predicted"/>
<protein>
    <submittedName>
        <fullName evidence="2">Uncharacterized protein</fullName>
    </submittedName>
</protein>
<evidence type="ECO:0000313" key="3">
    <source>
        <dbReference type="Proteomes" id="UP000479190"/>
    </source>
</evidence>
<evidence type="ECO:0000313" key="2">
    <source>
        <dbReference type="EMBL" id="CAB0043324.1"/>
    </source>
</evidence>
<dbReference type="AlphaFoldDB" id="A0A6H5J080"/>
<dbReference type="EMBL" id="CADCXV010001305">
    <property type="protein sequence ID" value="CAB0043324.1"/>
    <property type="molecule type" value="Genomic_DNA"/>
</dbReference>
<name>A0A6H5J080_9HYME</name>
<feature type="compositionally biased region" description="Polar residues" evidence="1">
    <location>
        <begin position="480"/>
        <end position="491"/>
    </location>
</feature>
<feature type="compositionally biased region" description="Basic and acidic residues" evidence="1">
    <location>
        <begin position="517"/>
        <end position="528"/>
    </location>
</feature>
<feature type="region of interest" description="Disordered" evidence="1">
    <location>
        <begin position="480"/>
        <end position="528"/>
    </location>
</feature>